<dbReference type="SUPFAM" id="SSF49879">
    <property type="entry name" value="SMAD/FHA domain"/>
    <property type="match status" value="1"/>
</dbReference>
<keyword evidence="1" id="KW-0597">Phosphoprotein</keyword>
<evidence type="ECO:0000313" key="4">
    <source>
        <dbReference type="Proteomes" id="UP000009877"/>
    </source>
</evidence>
<dbReference type="Gene3D" id="2.60.200.20">
    <property type="match status" value="1"/>
</dbReference>
<name>M2WD66_9MICC</name>
<dbReference type="AlphaFoldDB" id="M2WD66"/>
<protein>
    <submittedName>
        <fullName evidence="3">FHA domain containing protein</fullName>
    </submittedName>
</protein>
<proteinExistence type="predicted"/>
<dbReference type="InterPro" id="IPR050923">
    <property type="entry name" value="Cell_Proc_Reg/RNA_Proc"/>
</dbReference>
<dbReference type="RefSeq" id="WP_006214808.1">
    <property type="nucleotide sequence ID" value="NZ_ANHZ02000014.1"/>
</dbReference>
<dbReference type="InterPro" id="IPR008984">
    <property type="entry name" value="SMAD_FHA_dom_sf"/>
</dbReference>
<feature type="domain" description="FHA" evidence="2">
    <location>
        <begin position="72"/>
        <end position="121"/>
    </location>
</feature>
<evidence type="ECO:0000259" key="2">
    <source>
        <dbReference type="PROSITE" id="PS50006"/>
    </source>
</evidence>
<keyword evidence="4" id="KW-1185">Reference proteome</keyword>
<dbReference type="Proteomes" id="UP000009877">
    <property type="component" value="Unassembled WGS sequence"/>
</dbReference>
<dbReference type="STRING" id="71999.KPaMU14_07365"/>
<dbReference type="SMART" id="SM00240">
    <property type="entry name" value="FHA"/>
    <property type="match status" value="1"/>
</dbReference>
<reference evidence="3 4" key="1">
    <citation type="journal article" date="2014" name="Genome Announc.">
        <title>Draft Genome Sequence of Kocuria palustris PEL.</title>
        <authorList>
            <person name="Sharma G."/>
            <person name="Khatri I."/>
            <person name="Subramanian S."/>
        </authorList>
    </citation>
    <scope>NUCLEOTIDE SEQUENCE [LARGE SCALE GENOMIC DNA]</scope>
    <source>
        <strain evidence="3 4">PEL</strain>
    </source>
</reference>
<dbReference type="PROSITE" id="PS50006">
    <property type="entry name" value="FHA_DOMAIN"/>
    <property type="match status" value="1"/>
</dbReference>
<evidence type="ECO:0000313" key="3">
    <source>
        <dbReference type="EMBL" id="EME36402.1"/>
    </source>
</evidence>
<organism evidence="3 4">
    <name type="scientific">Kocuria palustris PEL</name>
    <dbReference type="NCBI Taxonomy" id="1236550"/>
    <lineage>
        <taxon>Bacteria</taxon>
        <taxon>Bacillati</taxon>
        <taxon>Actinomycetota</taxon>
        <taxon>Actinomycetes</taxon>
        <taxon>Micrococcales</taxon>
        <taxon>Micrococcaceae</taxon>
        <taxon>Kocuria</taxon>
    </lineage>
</organism>
<sequence>MSTPSESTAPSAGPETTTIQVVTEVLSREANRRLTAEERAAVEALPPRTAILVETVENGARASRFLLDTDEVSAGRHPSSDVFLEDVTVSRKHAGFLRRENGFELVDQGSLNGTYVNGDRVDSVRLNSGDEVRIGKFTFVYYSSARTAGQGA</sequence>
<dbReference type="EMBL" id="ANHZ02000014">
    <property type="protein sequence ID" value="EME36402.1"/>
    <property type="molecule type" value="Genomic_DNA"/>
</dbReference>
<gene>
    <name evidence="3" type="ORF">C884_00389</name>
</gene>
<dbReference type="PANTHER" id="PTHR23308">
    <property type="entry name" value="NUCLEAR INHIBITOR OF PROTEIN PHOSPHATASE-1"/>
    <property type="match status" value="1"/>
</dbReference>
<dbReference type="InterPro" id="IPR000253">
    <property type="entry name" value="FHA_dom"/>
</dbReference>
<evidence type="ECO:0000256" key="1">
    <source>
        <dbReference type="ARBA" id="ARBA00022553"/>
    </source>
</evidence>
<accession>M2WD66</accession>
<comment type="caution">
    <text evidence="3">The sequence shown here is derived from an EMBL/GenBank/DDBJ whole genome shotgun (WGS) entry which is preliminary data.</text>
</comment>
<dbReference type="Pfam" id="PF00498">
    <property type="entry name" value="FHA"/>
    <property type="match status" value="1"/>
</dbReference>